<dbReference type="Pfam" id="PF07883">
    <property type="entry name" value="Cupin_2"/>
    <property type="match status" value="1"/>
</dbReference>
<keyword evidence="3" id="KW-1185">Reference proteome</keyword>
<dbReference type="EMBL" id="JAFMYV010000002">
    <property type="protein sequence ID" value="MBO0935859.1"/>
    <property type="molecule type" value="Genomic_DNA"/>
</dbReference>
<proteinExistence type="predicted"/>
<dbReference type="RefSeq" id="WP_207363420.1">
    <property type="nucleotide sequence ID" value="NZ_JAFMYV010000002.1"/>
</dbReference>
<dbReference type="InterPro" id="IPR013096">
    <property type="entry name" value="Cupin_2"/>
</dbReference>
<sequence length="186" mass="20705">MTVTYPYSIDNDTGETLTFKQLIHEPDGDRLLVDNQVAPGSGPPMHVHWQQDESLTVVNGRIGYQVAGQAEQFAGEGETVTFERGVAHRFWNAGTDTLTCTGWIKPANSIVFYLSAVYAAQRKSGQLQPEPFDAAYLLMRYASEYDMLAIPPFVRKVIIPITYQLGRLLGKYNHFADAPSPLPAIR</sequence>
<feature type="domain" description="Cupin type-2" evidence="1">
    <location>
        <begin position="37"/>
        <end position="99"/>
    </location>
</feature>
<dbReference type="Proteomes" id="UP000664034">
    <property type="component" value="Unassembled WGS sequence"/>
</dbReference>
<dbReference type="AlphaFoldDB" id="A0A939K225"/>
<organism evidence="2 3">
    <name type="scientific">Fibrella rubiginis</name>
    <dbReference type="NCBI Taxonomy" id="2817060"/>
    <lineage>
        <taxon>Bacteria</taxon>
        <taxon>Pseudomonadati</taxon>
        <taxon>Bacteroidota</taxon>
        <taxon>Cytophagia</taxon>
        <taxon>Cytophagales</taxon>
        <taxon>Spirosomataceae</taxon>
        <taxon>Fibrella</taxon>
    </lineage>
</organism>
<gene>
    <name evidence="2" type="ORF">J2I47_04800</name>
</gene>
<dbReference type="InterPro" id="IPR014710">
    <property type="entry name" value="RmlC-like_jellyroll"/>
</dbReference>
<reference evidence="2" key="1">
    <citation type="submission" date="2021-03" db="EMBL/GenBank/DDBJ databases">
        <title>Fibrella sp. HMF5335 genome sequencing and assembly.</title>
        <authorList>
            <person name="Kang H."/>
            <person name="Kim H."/>
            <person name="Bae S."/>
            <person name="Joh K."/>
        </authorList>
    </citation>
    <scope>NUCLEOTIDE SEQUENCE</scope>
    <source>
        <strain evidence="2">HMF5335</strain>
    </source>
</reference>
<name>A0A939K225_9BACT</name>
<accession>A0A939K225</accession>
<dbReference type="SUPFAM" id="SSF51182">
    <property type="entry name" value="RmlC-like cupins"/>
    <property type="match status" value="1"/>
</dbReference>
<protein>
    <submittedName>
        <fullName evidence="2">Cupin domain-containing protein</fullName>
    </submittedName>
</protein>
<dbReference type="InterPro" id="IPR011051">
    <property type="entry name" value="RmlC_Cupin_sf"/>
</dbReference>
<evidence type="ECO:0000313" key="2">
    <source>
        <dbReference type="EMBL" id="MBO0935859.1"/>
    </source>
</evidence>
<evidence type="ECO:0000313" key="3">
    <source>
        <dbReference type="Proteomes" id="UP000664034"/>
    </source>
</evidence>
<evidence type="ECO:0000259" key="1">
    <source>
        <dbReference type="Pfam" id="PF07883"/>
    </source>
</evidence>
<dbReference type="Gene3D" id="2.60.120.10">
    <property type="entry name" value="Jelly Rolls"/>
    <property type="match status" value="1"/>
</dbReference>
<comment type="caution">
    <text evidence="2">The sequence shown here is derived from an EMBL/GenBank/DDBJ whole genome shotgun (WGS) entry which is preliminary data.</text>
</comment>